<dbReference type="InterPro" id="IPR027417">
    <property type="entry name" value="P-loop_NTPase"/>
</dbReference>
<organism evidence="2 3">
    <name type="scientific">Lactiplantibacillus paraplantarum</name>
    <dbReference type="NCBI Taxonomy" id="60520"/>
    <lineage>
        <taxon>Bacteria</taxon>
        <taxon>Bacillati</taxon>
        <taxon>Bacillota</taxon>
        <taxon>Bacilli</taxon>
        <taxon>Lactobacillales</taxon>
        <taxon>Lactobacillaceae</taxon>
        <taxon>Lactiplantibacillus</taxon>
    </lineage>
</organism>
<gene>
    <name evidence="2" type="ORF">EUZ87_10275</name>
</gene>
<accession>A0A4Q9Y1W6</accession>
<evidence type="ECO:0000313" key="2">
    <source>
        <dbReference type="EMBL" id="TBX40772.1"/>
    </source>
</evidence>
<dbReference type="InterPro" id="IPR003959">
    <property type="entry name" value="ATPase_AAA_core"/>
</dbReference>
<keyword evidence="2" id="KW-0067">ATP-binding</keyword>
<dbReference type="EMBL" id="SEHH01000071">
    <property type="protein sequence ID" value="TBX40772.1"/>
    <property type="molecule type" value="Genomic_DNA"/>
</dbReference>
<dbReference type="AlphaFoldDB" id="A0A4Q9Y1W6"/>
<dbReference type="SUPFAM" id="SSF52540">
    <property type="entry name" value="P-loop containing nucleoside triphosphate hydrolases"/>
    <property type="match status" value="1"/>
</dbReference>
<sequence length="400" mass="46975">MLLDFQVTNFRSFKNEQDFSMQTGKRVRKYKDSNTILVNNERILKSALVFGANANGKTNLINALIMLKRLITRPTSTELQSLDTDTFGDNTQNTKFKVTFIKDDAQYNYVLEYNSEEIVKEKLCSDDNLVFFREKQHFIRMPAQLQPVQENIRKNQLLLFFAQQNNEKYAKKAFSWFSEDLILASTDQISNNMFKLLEDEKFKVKFLIFLQAADFNIVDVEVKERKRKIPIPESIQESIDTEDSYFTSTFYDVYSWHKSEEGEFPIGFDNESTGTKVFMFLALYFLSNTKKVLLIDEFDRSYHLELAKALISLINNKEQTNQFILTSHELSLMDTKLRQDQIWFAEKNQFGESELFSIFDFDDKALKRGDFNYKKRYLEGLYGATQMVNTKLLVEALKNE</sequence>
<protein>
    <submittedName>
        <fullName evidence="2">ATP-binding protein</fullName>
    </submittedName>
</protein>
<reference evidence="2 3" key="1">
    <citation type="submission" date="2019-01" db="EMBL/GenBank/DDBJ databases">
        <title>Draft genome sequence of Lactobacillus paraplantarum OSY-TC318, a Producer of the novel lantibiotic Paraplantaracin TC318.</title>
        <authorList>
            <person name="Hussein W.E."/>
            <person name="Huang E."/>
            <person name="Yousef A.E."/>
        </authorList>
    </citation>
    <scope>NUCLEOTIDE SEQUENCE [LARGE SCALE GENOMIC DNA]</scope>
    <source>
        <strain evidence="2 3">OSY-TC318</strain>
    </source>
</reference>
<dbReference type="PANTHER" id="PTHR40396:SF1">
    <property type="entry name" value="ATPASE AAA-TYPE CORE DOMAIN-CONTAINING PROTEIN"/>
    <property type="match status" value="1"/>
</dbReference>
<evidence type="ECO:0000313" key="3">
    <source>
        <dbReference type="Proteomes" id="UP000292648"/>
    </source>
</evidence>
<comment type="caution">
    <text evidence="2">The sequence shown here is derived from an EMBL/GenBank/DDBJ whole genome shotgun (WGS) entry which is preliminary data.</text>
</comment>
<keyword evidence="2" id="KW-0547">Nucleotide-binding</keyword>
<name>A0A4Q9Y1W6_9LACO</name>
<dbReference type="GO" id="GO:0016887">
    <property type="term" value="F:ATP hydrolysis activity"/>
    <property type="evidence" value="ECO:0007669"/>
    <property type="project" value="InterPro"/>
</dbReference>
<dbReference type="Proteomes" id="UP000292648">
    <property type="component" value="Unassembled WGS sequence"/>
</dbReference>
<dbReference type="Pfam" id="PF13304">
    <property type="entry name" value="AAA_21"/>
    <property type="match status" value="1"/>
</dbReference>
<dbReference type="PANTHER" id="PTHR40396">
    <property type="entry name" value="ATPASE-LIKE PROTEIN"/>
    <property type="match status" value="1"/>
</dbReference>
<evidence type="ECO:0000259" key="1">
    <source>
        <dbReference type="Pfam" id="PF13304"/>
    </source>
</evidence>
<feature type="domain" description="ATPase AAA-type core" evidence="1">
    <location>
        <begin position="48"/>
        <end position="334"/>
    </location>
</feature>
<dbReference type="Gene3D" id="3.40.50.300">
    <property type="entry name" value="P-loop containing nucleotide triphosphate hydrolases"/>
    <property type="match status" value="1"/>
</dbReference>
<dbReference type="GO" id="GO:0005524">
    <property type="term" value="F:ATP binding"/>
    <property type="evidence" value="ECO:0007669"/>
    <property type="project" value="UniProtKB-KW"/>
</dbReference>
<proteinExistence type="predicted"/>